<evidence type="ECO:0000313" key="2">
    <source>
        <dbReference type="Proteomes" id="UP001497516"/>
    </source>
</evidence>
<reference evidence="1 2" key="1">
    <citation type="submission" date="2024-04" db="EMBL/GenBank/DDBJ databases">
        <authorList>
            <person name="Fracassetti M."/>
        </authorList>
    </citation>
    <scope>NUCLEOTIDE SEQUENCE [LARGE SCALE GENOMIC DNA]</scope>
</reference>
<keyword evidence="2" id="KW-1185">Reference proteome</keyword>
<organism evidence="1 2">
    <name type="scientific">Linum trigynum</name>
    <dbReference type="NCBI Taxonomy" id="586398"/>
    <lineage>
        <taxon>Eukaryota</taxon>
        <taxon>Viridiplantae</taxon>
        <taxon>Streptophyta</taxon>
        <taxon>Embryophyta</taxon>
        <taxon>Tracheophyta</taxon>
        <taxon>Spermatophyta</taxon>
        <taxon>Magnoliopsida</taxon>
        <taxon>eudicotyledons</taxon>
        <taxon>Gunneridae</taxon>
        <taxon>Pentapetalae</taxon>
        <taxon>rosids</taxon>
        <taxon>fabids</taxon>
        <taxon>Malpighiales</taxon>
        <taxon>Linaceae</taxon>
        <taxon>Linum</taxon>
    </lineage>
</organism>
<protein>
    <submittedName>
        <fullName evidence="1">Uncharacterized protein</fullName>
    </submittedName>
</protein>
<gene>
    <name evidence="1" type="ORF">LTRI10_LOCUS47122</name>
</gene>
<sequence>MVLYCVNLKDRKFEFFDASGGKFTPLLQKLCEHVVNFVTQYIDVVLQLNYNWGDFRWRQVTSINSHEDTHGGIVCLKFCELWEGKLLTVWKRTWRGQTYLRSRSAQMVQKTIEDPSNLQLQEMTGKAMDMQEGLLRGYTQVSHQ</sequence>
<dbReference type="EMBL" id="OZ034821">
    <property type="protein sequence ID" value="CAL1407458.1"/>
    <property type="molecule type" value="Genomic_DNA"/>
</dbReference>
<proteinExistence type="predicted"/>
<evidence type="ECO:0000313" key="1">
    <source>
        <dbReference type="EMBL" id="CAL1407458.1"/>
    </source>
</evidence>
<name>A0AAV2GC98_9ROSI</name>
<dbReference type="AlphaFoldDB" id="A0AAV2GC98"/>
<dbReference type="Proteomes" id="UP001497516">
    <property type="component" value="Chromosome 8"/>
</dbReference>
<accession>A0AAV2GC98</accession>